<feature type="signal peptide" evidence="1">
    <location>
        <begin position="1"/>
        <end position="18"/>
    </location>
</feature>
<sequence length="328" mass="34542">MKKAVAMLLAICMAVGLAGCGGGSEPGAGGGEGTTIEHPSSIVICASNSGNIWYSCAVKISELLMKEFPDMSVTVIEGGGDANIDVVNLGTDAQLGFTSSTSLVPAFAGENENVKDCSNVKALMSVQMSYAQTAVLASSDIHTFADLAGKRVAAGTYGQVAMYTMNALLEGHGMSEADLAGGAYQIVSPSEYPDQFSDGHLDACHINGNLPMATLVQIDSTDPIRLLQPTDEALEHILEKYPSFYTVDVPANQYAGQPDPMKLLAYDGMLIANGDLPGEFLARVVELIAESGEEMFNRGSWEQCGTFVTQDNTAPEVYDLLKSKGSVE</sequence>
<dbReference type="InterPro" id="IPR011852">
    <property type="entry name" value="TRAP_TAXI"/>
</dbReference>
<reference evidence="3" key="2">
    <citation type="submission" date="2015-04" db="EMBL/GenBank/DDBJ databases">
        <title>A butyrogenic pathway from the amino acid lysine in a human gut commensal.</title>
        <authorList>
            <person name="de Vos W.M."/>
            <person name="Bui N.T.P."/>
            <person name="Plugge C.M."/>
            <person name="Ritari J."/>
        </authorList>
    </citation>
    <scope>NUCLEOTIDE SEQUENCE [LARGE SCALE GENOMIC DNA]</scope>
    <source>
        <strain evidence="3">AF211</strain>
    </source>
</reference>
<dbReference type="Pfam" id="PF16868">
    <property type="entry name" value="NMT1_3"/>
    <property type="match status" value="1"/>
</dbReference>
<reference evidence="2 3" key="1">
    <citation type="journal article" date="2015" name="Nat. Commun.">
        <title>Production of butyrate from lysine and the Amadori product fructoselysine by a human gut commensal.</title>
        <authorList>
            <person name="Bui T.P."/>
            <person name="Ritari J."/>
            <person name="Boeren S."/>
            <person name="de Waard P."/>
            <person name="Plugge C.M."/>
            <person name="de Vos W.M."/>
        </authorList>
    </citation>
    <scope>NUCLEOTIDE SEQUENCE [LARGE SCALE GENOMIC DNA]</scope>
    <source>
        <strain evidence="2 3">AF211</strain>
    </source>
</reference>
<protein>
    <submittedName>
        <fullName evidence="2">TRAP transporter solute receptor, TAXI family</fullName>
    </submittedName>
</protein>
<dbReference type="PANTHER" id="PTHR42941:SF1">
    <property type="entry name" value="SLL1037 PROTEIN"/>
    <property type="match status" value="1"/>
</dbReference>
<accession>A0A0S2W0C0</accession>
<dbReference type="SUPFAM" id="SSF53850">
    <property type="entry name" value="Periplasmic binding protein-like II"/>
    <property type="match status" value="1"/>
</dbReference>
<dbReference type="PANTHER" id="PTHR42941">
    <property type="entry name" value="SLL1037 PROTEIN"/>
    <property type="match status" value="1"/>
</dbReference>
<feature type="chain" id="PRO_5039200697" evidence="1">
    <location>
        <begin position="19"/>
        <end position="328"/>
    </location>
</feature>
<organism evidence="2 3">
    <name type="scientific">Intestinimonas butyriciproducens</name>
    <dbReference type="NCBI Taxonomy" id="1297617"/>
    <lineage>
        <taxon>Bacteria</taxon>
        <taxon>Bacillati</taxon>
        <taxon>Bacillota</taxon>
        <taxon>Clostridia</taxon>
        <taxon>Eubacteriales</taxon>
        <taxon>Intestinimonas</taxon>
    </lineage>
</organism>
<evidence type="ECO:0000313" key="2">
    <source>
        <dbReference type="EMBL" id="ALP92687.1"/>
    </source>
</evidence>
<dbReference type="NCBIfam" id="TIGR02122">
    <property type="entry name" value="TRAP_TAXI"/>
    <property type="match status" value="1"/>
</dbReference>
<dbReference type="Proteomes" id="UP000064844">
    <property type="component" value="Chromosome"/>
</dbReference>
<keyword evidence="3" id="KW-1185">Reference proteome</keyword>
<keyword evidence="2" id="KW-0675">Receptor</keyword>
<evidence type="ECO:0000256" key="1">
    <source>
        <dbReference type="SAM" id="SignalP"/>
    </source>
</evidence>
<dbReference type="AlphaFoldDB" id="A0A0S2W0C0"/>
<dbReference type="STRING" id="1297617.IB211_00291"/>
<dbReference type="RefSeq" id="WP_033118484.1">
    <property type="nucleotide sequence ID" value="NZ_CALICV010000101.1"/>
</dbReference>
<gene>
    <name evidence="2" type="ORF">IB211_00291</name>
</gene>
<dbReference type="PROSITE" id="PS51257">
    <property type="entry name" value="PROKAR_LIPOPROTEIN"/>
    <property type="match status" value="1"/>
</dbReference>
<dbReference type="Gene3D" id="3.40.190.10">
    <property type="entry name" value="Periplasmic binding protein-like II"/>
    <property type="match status" value="2"/>
</dbReference>
<evidence type="ECO:0000313" key="3">
    <source>
        <dbReference type="Proteomes" id="UP000064844"/>
    </source>
</evidence>
<proteinExistence type="predicted"/>
<dbReference type="EMBL" id="CP011307">
    <property type="protein sequence ID" value="ALP92687.1"/>
    <property type="molecule type" value="Genomic_DNA"/>
</dbReference>
<dbReference type="KEGG" id="ibu:IB211_00291"/>
<keyword evidence="1" id="KW-0732">Signal</keyword>
<dbReference type="eggNOG" id="COG2358">
    <property type="taxonomic scope" value="Bacteria"/>
</dbReference>
<name>A0A0S2W0C0_9FIRM</name>